<dbReference type="CDD" id="cd00761">
    <property type="entry name" value="Glyco_tranf_GTA_type"/>
    <property type="match status" value="1"/>
</dbReference>
<dbReference type="Proteomes" id="UP000006872">
    <property type="component" value="Chromosome"/>
</dbReference>
<dbReference type="HOGENOM" id="CLU_025996_0_5_6"/>
<organism evidence="2 3">
    <name type="scientific">Enterobacter lignolyticus (strain SCF1)</name>
    <dbReference type="NCBI Taxonomy" id="701347"/>
    <lineage>
        <taxon>Bacteria</taxon>
        <taxon>Pseudomonadati</taxon>
        <taxon>Pseudomonadota</taxon>
        <taxon>Gammaproteobacteria</taxon>
        <taxon>Enterobacterales</taxon>
        <taxon>Enterobacteriaceae</taxon>
        <taxon>Pluralibacter</taxon>
    </lineage>
</organism>
<evidence type="ECO:0000313" key="3">
    <source>
        <dbReference type="Proteomes" id="UP000006872"/>
    </source>
</evidence>
<dbReference type="eggNOG" id="COG0463">
    <property type="taxonomic scope" value="Bacteria"/>
</dbReference>
<sequence>MSPAMSPPMQELVSVIITTFNREDLLERAIRSVIAQDYSQIELIVIDDFSNEKTAALIDALRPECEQRFVNFIYQRNEKNSGSNASRNRGYALASGKFVTGLDDDDYFLPPRLSMLVARYDEKYSFVCDTLTRLDKDREHGGDNAFRVISLQDILCENVVGNQVLTTRDKLMAVGGFSPEIKQQQDRDVWTKLIIKFGPGIKYAFSTQMVDAEHSSSRITRQIKKYTSYRKLYFKFRPYMTEETRSNNLFQLMSFRGMSSAKMNKLLWGKKKDLKLRLKLLRRTLKELF</sequence>
<dbReference type="PANTHER" id="PTHR22916:SF3">
    <property type="entry name" value="UDP-GLCNAC:BETAGAL BETA-1,3-N-ACETYLGLUCOSAMINYLTRANSFERASE-LIKE PROTEIN 1"/>
    <property type="match status" value="1"/>
</dbReference>
<dbReference type="KEGG" id="esc:Entcl_0127"/>
<dbReference type="EMBL" id="CP002272">
    <property type="protein sequence ID" value="ADO46405.1"/>
    <property type="molecule type" value="Genomic_DNA"/>
</dbReference>
<proteinExistence type="predicted"/>
<keyword evidence="3" id="KW-1185">Reference proteome</keyword>
<evidence type="ECO:0000313" key="2">
    <source>
        <dbReference type="EMBL" id="ADO46405.1"/>
    </source>
</evidence>
<reference evidence="2 3" key="2">
    <citation type="journal article" date="2011" name="Stand. Genomic Sci.">
        <title>Complete genome sequence of 'Enterobacter lignolyticus' SCF1.</title>
        <authorList>
            <person name="Deangelis K.M."/>
            <person name="D'Haeseleer P."/>
            <person name="Chivian D."/>
            <person name="Fortney J.L."/>
            <person name="Khudyakov J."/>
            <person name="Simmons B."/>
            <person name="Woo H."/>
            <person name="Arkin A.P."/>
            <person name="Davenport K.W."/>
            <person name="Goodwin L."/>
            <person name="Chen A."/>
            <person name="Ivanova N."/>
            <person name="Kyrpides N.C."/>
            <person name="Mavromatis K."/>
            <person name="Woyke T."/>
            <person name="Hazen T.C."/>
        </authorList>
    </citation>
    <scope>NUCLEOTIDE SEQUENCE [LARGE SCALE GENOMIC DNA]</scope>
    <source>
        <strain evidence="2 3">SCF1</strain>
    </source>
</reference>
<keyword evidence="2" id="KW-0808">Transferase</keyword>
<protein>
    <submittedName>
        <fullName evidence="2">Glycosyl transferase family 2</fullName>
    </submittedName>
</protein>
<dbReference type="GO" id="GO:0016758">
    <property type="term" value="F:hexosyltransferase activity"/>
    <property type="evidence" value="ECO:0007669"/>
    <property type="project" value="UniProtKB-ARBA"/>
</dbReference>
<dbReference type="CAZy" id="GT2">
    <property type="family name" value="Glycosyltransferase Family 2"/>
</dbReference>
<reference evidence="3" key="1">
    <citation type="submission" date="2010-10" db="EMBL/GenBank/DDBJ databases">
        <title>Complete sequence of Enterobacter cloacae SCF1.</title>
        <authorList>
            <consortium name="US DOE Joint Genome Institute"/>
            <person name="Lucas S."/>
            <person name="Copeland A."/>
            <person name="Lapidus A."/>
            <person name="Cheng J.-F."/>
            <person name="Bruce D."/>
            <person name="Goodwin L."/>
            <person name="Pitluck S."/>
            <person name="Davenport K."/>
            <person name="Detter J.C."/>
            <person name="Han C."/>
            <person name="Tapia R."/>
            <person name="Land M."/>
            <person name="Hauser L."/>
            <person name="Chang Y.-J."/>
            <person name="Jeffries C."/>
            <person name="Kyrpides N."/>
            <person name="Ivanova N."/>
            <person name="Mikhailova N."/>
            <person name="DeAngelis K."/>
            <person name="Arkin A.P."/>
            <person name="Chivian D."/>
            <person name="Edwards B."/>
            <person name="Woo H."/>
            <person name="Hazen T.C."/>
            <person name="Woyke T."/>
        </authorList>
    </citation>
    <scope>NUCLEOTIDE SEQUENCE [LARGE SCALE GENOMIC DNA]</scope>
    <source>
        <strain evidence="3">SCF1</strain>
    </source>
</reference>
<accession>E3G987</accession>
<feature type="domain" description="Glycosyltransferase 2-like" evidence="1">
    <location>
        <begin position="14"/>
        <end position="137"/>
    </location>
</feature>
<dbReference type="STRING" id="701347.Entcl_0127"/>
<dbReference type="AlphaFoldDB" id="E3G987"/>
<dbReference type="PANTHER" id="PTHR22916">
    <property type="entry name" value="GLYCOSYLTRANSFERASE"/>
    <property type="match status" value="1"/>
</dbReference>
<name>E3G987_ENTLS</name>
<dbReference type="SUPFAM" id="SSF53448">
    <property type="entry name" value="Nucleotide-diphospho-sugar transferases"/>
    <property type="match status" value="1"/>
</dbReference>
<gene>
    <name evidence="2" type="ordered locus">Entcl_0127</name>
</gene>
<dbReference type="Pfam" id="PF00535">
    <property type="entry name" value="Glycos_transf_2"/>
    <property type="match status" value="1"/>
</dbReference>
<dbReference type="InterPro" id="IPR029044">
    <property type="entry name" value="Nucleotide-diphossugar_trans"/>
</dbReference>
<dbReference type="Gene3D" id="3.90.550.10">
    <property type="entry name" value="Spore Coat Polysaccharide Biosynthesis Protein SpsA, Chain A"/>
    <property type="match status" value="1"/>
</dbReference>
<evidence type="ECO:0000259" key="1">
    <source>
        <dbReference type="Pfam" id="PF00535"/>
    </source>
</evidence>
<dbReference type="InterPro" id="IPR001173">
    <property type="entry name" value="Glyco_trans_2-like"/>
</dbReference>